<dbReference type="SUPFAM" id="SSF53697">
    <property type="entry name" value="SIS domain"/>
    <property type="match status" value="1"/>
</dbReference>
<evidence type="ECO:0000256" key="2">
    <source>
        <dbReference type="ARBA" id="ARBA00004496"/>
    </source>
</evidence>
<dbReference type="InterPro" id="IPR035490">
    <property type="entry name" value="GlmS/FrlB_SIS"/>
</dbReference>
<dbReference type="Pfam" id="PF01380">
    <property type="entry name" value="SIS"/>
    <property type="match status" value="2"/>
</dbReference>
<reference evidence="13 14" key="1">
    <citation type="submission" date="2017-10" db="EMBL/GenBank/DDBJ databases">
        <title>Reclassification of Eubacterium combesii and discrepancies in the nomenclature of botulinum neurotoxin producing clostridia. Request for an Opinion.</title>
        <authorList>
            <person name="Dobritsa A.P."/>
            <person name="Kutumbaka K.K."/>
            <person name="Samadpour M."/>
        </authorList>
    </citation>
    <scope>NUCLEOTIDE SEQUENCE [LARGE SCALE GENOMIC DNA]</scope>
    <source>
        <strain evidence="13 14">DSM 20696</strain>
    </source>
</reference>
<dbReference type="NCBIfam" id="NF001484">
    <property type="entry name" value="PRK00331.1"/>
    <property type="match status" value="1"/>
</dbReference>
<dbReference type="InterPro" id="IPR047084">
    <property type="entry name" value="GFAT_N"/>
</dbReference>
<evidence type="ECO:0000256" key="1">
    <source>
        <dbReference type="ARBA" id="ARBA00001031"/>
    </source>
</evidence>
<dbReference type="Gene3D" id="3.60.20.10">
    <property type="entry name" value="Glutamine Phosphoribosylpyrophosphate, subunit 1, domain 1"/>
    <property type="match status" value="1"/>
</dbReference>
<dbReference type="InterPro" id="IPR046348">
    <property type="entry name" value="SIS_dom_sf"/>
</dbReference>
<keyword evidence="5 10" id="KW-0963">Cytoplasm</keyword>
<organism evidence="13 14">
    <name type="scientific">Clostridium combesii</name>
    <dbReference type="NCBI Taxonomy" id="39481"/>
    <lineage>
        <taxon>Bacteria</taxon>
        <taxon>Bacillati</taxon>
        <taxon>Bacillota</taxon>
        <taxon>Clostridia</taxon>
        <taxon>Eubacteriales</taxon>
        <taxon>Clostridiaceae</taxon>
        <taxon>Clostridium</taxon>
    </lineage>
</organism>
<dbReference type="NCBIfam" id="TIGR01135">
    <property type="entry name" value="glmS"/>
    <property type="match status" value="1"/>
</dbReference>
<sequence length="608" mass="67879">MCGIVGYVGFRKASDVIVDGLSKLEYRGYDSAGIAVNDGKEIEFQKYKGRLNVLSENLENKPMEGTIGIGHTRWATHGVPSDVNSHPHLNMDETIAVVHNGIIENYMEIKEWLASEGVKFKSETDTEVIAHLVDHYYEGDLLQAVFKAIKKLRGAYALGVVCKDNPEQLVAVRKDSPLIVGIGENENFIASDVPAILKYTRDVYFLDNGEVVTLEKDKIKIYNEKEEEITKEPFHVMWDVEAASKGGYDHFMIKEINEQPNGIKETLVRRLDENGKIKLDDIKLTKEDLDDINKVYIVACGTAYNAGITGRYAIERFAKIAVETDVASEFRYRNPFIDDKTLIIVVSQSGETADTLAVVREGKEKGARVLAITNVVGSSIAREADDVFYTWAGPEVAVASTKAYTTQLVALYMIALDMGIKRGTITEEFYNNIISELKLIPEKVQKILDQHDDIKEIAKEIKDNEHAFYIGRGLDYNLSLEGSLKIKEISYMHAEAFAAGELKHGTIALIEENTPVVATMTQTNLFEKSISNIKEVKSRGAHVIAITQEGNKEAEQVADKVIYIPRTNDILQSIIAVVPHQLLAYYVAILKDRDVDKPRNLAKSVTVE</sequence>
<dbReference type="PANTHER" id="PTHR10937:SF0">
    <property type="entry name" value="GLUTAMINE--FRUCTOSE-6-PHOSPHATE TRANSAMINASE (ISOMERIZING)"/>
    <property type="match status" value="1"/>
</dbReference>
<accession>A0A2G7HJ96</accession>
<dbReference type="PANTHER" id="PTHR10937">
    <property type="entry name" value="GLUCOSAMINE--FRUCTOSE-6-PHOSPHATE AMINOTRANSFERASE, ISOMERIZING"/>
    <property type="match status" value="1"/>
</dbReference>
<dbReference type="GO" id="GO:0006047">
    <property type="term" value="P:UDP-N-acetylglucosamine metabolic process"/>
    <property type="evidence" value="ECO:0007669"/>
    <property type="project" value="TreeGrafter"/>
</dbReference>
<keyword evidence="6 10" id="KW-0032">Aminotransferase</keyword>
<comment type="function">
    <text evidence="10">Catalyzes the first step in hexosamine metabolism, converting fructose-6P into glucosamine-6P using glutamine as a nitrogen source.</text>
</comment>
<feature type="domain" description="Glutamine amidotransferase type-2" evidence="11">
    <location>
        <begin position="2"/>
        <end position="217"/>
    </location>
</feature>
<dbReference type="Pfam" id="PF13522">
    <property type="entry name" value="GATase_6"/>
    <property type="match status" value="1"/>
</dbReference>
<evidence type="ECO:0000256" key="8">
    <source>
        <dbReference type="ARBA" id="ARBA00022737"/>
    </source>
</evidence>
<feature type="active site" description="For Fru-6P isomerization activity" evidence="10">
    <location>
        <position position="603"/>
    </location>
</feature>
<comment type="subunit">
    <text evidence="10">Homodimer.</text>
</comment>
<dbReference type="InterPro" id="IPR001347">
    <property type="entry name" value="SIS_dom"/>
</dbReference>
<dbReference type="Proteomes" id="UP000231322">
    <property type="component" value="Unassembled WGS sequence"/>
</dbReference>
<evidence type="ECO:0000313" key="14">
    <source>
        <dbReference type="Proteomes" id="UP000231322"/>
    </source>
</evidence>
<evidence type="ECO:0000313" key="13">
    <source>
        <dbReference type="EMBL" id="PIH04402.1"/>
    </source>
</evidence>
<feature type="domain" description="SIS" evidence="12">
    <location>
        <begin position="285"/>
        <end position="424"/>
    </location>
</feature>
<comment type="catalytic activity">
    <reaction evidence="1 10">
        <text>D-fructose 6-phosphate + L-glutamine = D-glucosamine 6-phosphate + L-glutamate</text>
        <dbReference type="Rhea" id="RHEA:13237"/>
        <dbReference type="ChEBI" id="CHEBI:29985"/>
        <dbReference type="ChEBI" id="CHEBI:58359"/>
        <dbReference type="ChEBI" id="CHEBI:58725"/>
        <dbReference type="ChEBI" id="CHEBI:61527"/>
        <dbReference type="EC" id="2.6.1.16"/>
    </reaction>
</comment>
<gene>
    <name evidence="10 13" type="primary">glmS</name>
    <name evidence="13" type="ORF">CS538_09670</name>
</gene>
<dbReference type="InterPro" id="IPR035466">
    <property type="entry name" value="GlmS/AgaS_SIS"/>
</dbReference>
<feature type="initiator methionine" description="Removed" evidence="10">
    <location>
        <position position="1"/>
    </location>
</feature>
<comment type="subcellular location">
    <subcellularLocation>
        <location evidence="2 10">Cytoplasm</location>
    </subcellularLocation>
</comment>
<evidence type="ECO:0000256" key="3">
    <source>
        <dbReference type="ARBA" id="ARBA00012916"/>
    </source>
</evidence>
<dbReference type="EC" id="2.6.1.16" evidence="3 10"/>
<evidence type="ECO:0000256" key="5">
    <source>
        <dbReference type="ARBA" id="ARBA00022490"/>
    </source>
</evidence>
<evidence type="ECO:0000256" key="6">
    <source>
        <dbReference type="ARBA" id="ARBA00022576"/>
    </source>
</evidence>
<dbReference type="InterPro" id="IPR029055">
    <property type="entry name" value="Ntn_hydrolases_N"/>
</dbReference>
<dbReference type="GO" id="GO:0004360">
    <property type="term" value="F:glutamine-fructose-6-phosphate transaminase (isomerizing) activity"/>
    <property type="evidence" value="ECO:0007669"/>
    <property type="project" value="UniProtKB-UniRule"/>
</dbReference>
<evidence type="ECO:0000256" key="9">
    <source>
        <dbReference type="ARBA" id="ARBA00022962"/>
    </source>
</evidence>
<name>A0A2G7HJ96_9CLOT</name>
<dbReference type="GO" id="GO:0005829">
    <property type="term" value="C:cytosol"/>
    <property type="evidence" value="ECO:0007669"/>
    <property type="project" value="TreeGrafter"/>
</dbReference>
<feature type="domain" description="SIS" evidence="12">
    <location>
        <begin position="457"/>
        <end position="598"/>
    </location>
</feature>
<keyword evidence="14" id="KW-1185">Reference proteome</keyword>
<dbReference type="FunFam" id="3.40.50.10490:FF:000001">
    <property type="entry name" value="Glutamine--fructose-6-phosphate aminotransferase [isomerizing]"/>
    <property type="match status" value="1"/>
</dbReference>
<protein>
    <recommendedName>
        <fullName evidence="4 10">Glutamine--fructose-6-phosphate aminotransferase [isomerizing]</fullName>
        <ecNumber evidence="3 10">2.6.1.16</ecNumber>
    </recommendedName>
    <alternativeName>
        <fullName evidence="10">D-fructose-6-phosphate amidotransferase</fullName>
    </alternativeName>
    <alternativeName>
        <fullName evidence="10">GFAT</fullName>
    </alternativeName>
    <alternativeName>
        <fullName evidence="10">Glucosamine-6-phosphate synthase</fullName>
    </alternativeName>
    <alternativeName>
        <fullName evidence="10">Hexosephosphate aminotransferase</fullName>
    </alternativeName>
    <alternativeName>
        <fullName evidence="10">L-glutamine--D-fructose-6-phosphate amidotransferase</fullName>
    </alternativeName>
</protein>
<proteinExistence type="inferred from homology"/>
<dbReference type="RefSeq" id="WP_099839317.1">
    <property type="nucleotide sequence ID" value="NZ_PEIK01000006.1"/>
</dbReference>
<dbReference type="InterPro" id="IPR017932">
    <property type="entry name" value="GATase_2_dom"/>
</dbReference>
<dbReference type="Gene3D" id="3.40.50.10490">
    <property type="entry name" value="Glucose-6-phosphate isomerase like protein, domain 1"/>
    <property type="match status" value="2"/>
</dbReference>
<evidence type="ECO:0000256" key="7">
    <source>
        <dbReference type="ARBA" id="ARBA00022679"/>
    </source>
</evidence>
<keyword evidence="9" id="KW-0315">Glutamine amidotransferase</keyword>
<dbReference type="GO" id="GO:0005975">
    <property type="term" value="P:carbohydrate metabolic process"/>
    <property type="evidence" value="ECO:0007669"/>
    <property type="project" value="UniProtKB-UniRule"/>
</dbReference>
<keyword evidence="8" id="KW-0677">Repeat</keyword>
<keyword evidence="7 10" id="KW-0808">Transferase</keyword>
<evidence type="ECO:0000259" key="12">
    <source>
        <dbReference type="PROSITE" id="PS51464"/>
    </source>
</evidence>
<dbReference type="EMBL" id="PEIK01000006">
    <property type="protein sequence ID" value="PIH04402.1"/>
    <property type="molecule type" value="Genomic_DNA"/>
</dbReference>
<evidence type="ECO:0000256" key="10">
    <source>
        <dbReference type="HAMAP-Rule" id="MF_00164"/>
    </source>
</evidence>
<dbReference type="SUPFAM" id="SSF56235">
    <property type="entry name" value="N-terminal nucleophile aminohydrolases (Ntn hydrolases)"/>
    <property type="match status" value="1"/>
</dbReference>
<dbReference type="FunFam" id="3.40.50.10490:FF:000022">
    <property type="entry name" value="Glutamine--fructose-6-phosphate aminotransferase [isomerizing]"/>
    <property type="match status" value="1"/>
</dbReference>
<evidence type="ECO:0000256" key="4">
    <source>
        <dbReference type="ARBA" id="ARBA00016090"/>
    </source>
</evidence>
<dbReference type="GO" id="GO:0097367">
    <property type="term" value="F:carbohydrate derivative binding"/>
    <property type="evidence" value="ECO:0007669"/>
    <property type="project" value="InterPro"/>
</dbReference>
<dbReference type="InterPro" id="IPR005855">
    <property type="entry name" value="GFAT"/>
</dbReference>
<feature type="active site" description="Nucleophile; for GATase activity" evidence="10">
    <location>
        <position position="2"/>
    </location>
</feature>
<dbReference type="CDD" id="cd00714">
    <property type="entry name" value="GFAT"/>
    <property type="match status" value="1"/>
</dbReference>
<dbReference type="CDD" id="cd05009">
    <property type="entry name" value="SIS_GlmS_GlmD_2"/>
    <property type="match status" value="1"/>
</dbReference>
<dbReference type="CDD" id="cd05008">
    <property type="entry name" value="SIS_GlmS_GlmD_1"/>
    <property type="match status" value="1"/>
</dbReference>
<evidence type="ECO:0000259" key="11">
    <source>
        <dbReference type="PROSITE" id="PS51278"/>
    </source>
</evidence>
<dbReference type="AlphaFoldDB" id="A0A2G7HJ96"/>
<comment type="caution">
    <text evidence="13">The sequence shown here is derived from an EMBL/GenBank/DDBJ whole genome shotgun (WGS) entry which is preliminary data.</text>
</comment>
<dbReference type="PROSITE" id="PS51464">
    <property type="entry name" value="SIS"/>
    <property type="match status" value="2"/>
</dbReference>
<dbReference type="GO" id="GO:0006002">
    <property type="term" value="P:fructose 6-phosphate metabolic process"/>
    <property type="evidence" value="ECO:0007669"/>
    <property type="project" value="TreeGrafter"/>
</dbReference>
<dbReference type="PROSITE" id="PS51278">
    <property type="entry name" value="GATASE_TYPE_2"/>
    <property type="match status" value="1"/>
</dbReference>
<dbReference type="GO" id="GO:0006487">
    <property type="term" value="P:protein N-linked glycosylation"/>
    <property type="evidence" value="ECO:0007669"/>
    <property type="project" value="TreeGrafter"/>
</dbReference>
<dbReference type="FunFam" id="3.60.20.10:FF:000006">
    <property type="entry name" value="Glutamine--fructose-6-phosphate aminotransferase [isomerizing]"/>
    <property type="match status" value="1"/>
</dbReference>
<dbReference type="HAMAP" id="MF_00164">
    <property type="entry name" value="GlmS"/>
    <property type="match status" value="1"/>
</dbReference>